<dbReference type="Pfam" id="PF00483">
    <property type="entry name" value="NTP_transferase"/>
    <property type="match status" value="1"/>
</dbReference>
<dbReference type="Gene3D" id="3.90.550.10">
    <property type="entry name" value="Spore Coat Polysaccharide Biosynthesis Protein SpsA, Chain A"/>
    <property type="match status" value="1"/>
</dbReference>
<dbReference type="PANTHER" id="PTHR22572">
    <property type="entry name" value="SUGAR-1-PHOSPHATE GUANYL TRANSFERASE"/>
    <property type="match status" value="1"/>
</dbReference>
<dbReference type="InterPro" id="IPR050486">
    <property type="entry name" value="Mannose-1P_guanyltransferase"/>
</dbReference>
<dbReference type="AlphaFoldDB" id="A0A1G2R3C9"/>
<name>A0A1G2R3C9_9BACT</name>
<protein>
    <recommendedName>
        <fullName evidence="1">Nucleotidyl transferase domain-containing protein</fullName>
    </recommendedName>
</protein>
<dbReference type="SUPFAM" id="SSF53448">
    <property type="entry name" value="Nucleotide-diphospho-sugar transferases"/>
    <property type="match status" value="1"/>
</dbReference>
<accession>A0A1G2R3C9</accession>
<evidence type="ECO:0000313" key="3">
    <source>
        <dbReference type="Proteomes" id="UP000179258"/>
    </source>
</evidence>
<dbReference type="InterPro" id="IPR005835">
    <property type="entry name" value="NTP_transferase_dom"/>
</dbReference>
<evidence type="ECO:0000313" key="2">
    <source>
        <dbReference type="EMBL" id="OHA66899.1"/>
    </source>
</evidence>
<comment type="caution">
    <text evidence="2">The sequence shown here is derived from an EMBL/GenBank/DDBJ whole genome shotgun (WGS) entry which is preliminary data.</text>
</comment>
<proteinExistence type="predicted"/>
<dbReference type="InterPro" id="IPR029044">
    <property type="entry name" value="Nucleotide-diphossugar_trans"/>
</dbReference>
<gene>
    <name evidence="2" type="ORF">A3D59_04665</name>
</gene>
<dbReference type="CDD" id="cd04181">
    <property type="entry name" value="NTP_transferase"/>
    <property type="match status" value="1"/>
</dbReference>
<organism evidence="2 3">
    <name type="scientific">Candidatus Wildermuthbacteria bacterium RIFCSPHIGHO2_02_FULL_47_17</name>
    <dbReference type="NCBI Taxonomy" id="1802452"/>
    <lineage>
        <taxon>Bacteria</taxon>
        <taxon>Candidatus Wildermuthiibacteriota</taxon>
    </lineage>
</organism>
<dbReference type="EMBL" id="MHTX01000049">
    <property type="protein sequence ID" value="OHA66899.1"/>
    <property type="molecule type" value="Genomic_DNA"/>
</dbReference>
<feature type="domain" description="Nucleotidyl transferase" evidence="1">
    <location>
        <begin position="5"/>
        <end position="239"/>
    </location>
</feature>
<dbReference type="Proteomes" id="UP000179258">
    <property type="component" value="Unassembled WGS sequence"/>
</dbReference>
<evidence type="ECO:0000259" key="1">
    <source>
        <dbReference type="Pfam" id="PF00483"/>
    </source>
</evidence>
<sequence>MLKQAVILSAGLGTRLRPLTDKMPKVMIPIAGKPLLEHNIEQFKKYGVSEFFINLHYLPDVVKNYFGNGSKWGVKINYYIEPEALGTAGGIKNFESQLDNEFFVIYGDIFSLLDYSKYYEYWKTKPDAIGIQRVGNTDKPQDADLAEVDDELRFIKIYPMPHKELPNSPAGGYKRMRGIFILKKEILEYIPPNAYYEIGSQLLPDILQRGEKFYGYECDNYSKGINTIEAYRQVQDKLTNGKS</sequence>
<reference evidence="2 3" key="1">
    <citation type="journal article" date="2016" name="Nat. Commun.">
        <title>Thousands of microbial genomes shed light on interconnected biogeochemical processes in an aquifer system.</title>
        <authorList>
            <person name="Anantharaman K."/>
            <person name="Brown C.T."/>
            <person name="Hug L.A."/>
            <person name="Sharon I."/>
            <person name="Castelle C.J."/>
            <person name="Probst A.J."/>
            <person name="Thomas B.C."/>
            <person name="Singh A."/>
            <person name="Wilkins M.J."/>
            <person name="Karaoz U."/>
            <person name="Brodie E.L."/>
            <person name="Williams K.H."/>
            <person name="Hubbard S.S."/>
            <person name="Banfield J.F."/>
        </authorList>
    </citation>
    <scope>NUCLEOTIDE SEQUENCE [LARGE SCALE GENOMIC DNA]</scope>
</reference>